<proteinExistence type="predicted"/>
<dbReference type="SUPFAM" id="SSF63393">
    <property type="entry name" value="RNA polymerase subunits"/>
    <property type="match status" value="1"/>
</dbReference>
<dbReference type="NCBIfam" id="TIGR02605">
    <property type="entry name" value="CxxC_CxxC_SSSS"/>
    <property type="match status" value="1"/>
</dbReference>
<sequence length="71" mass="7653">MPTYDFKCNECGHQFSQFVAIKDREKVRCPECGGQVSQRFTGFLYVRKGEPGTSSGSSCSGGSCSTCSGCH</sequence>
<dbReference type="Proteomes" id="UP000238415">
    <property type="component" value="Unassembled WGS sequence"/>
</dbReference>
<gene>
    <name evidence="3" type="ORF">MOHU_14460</name>
</gene>
<dbReference type="SMART" id="SM00834">
    <property type="entry name" value="CxxC_CXXC_SSSS"/>
    <property type="match status" value="1"/>
</dbReference>
<comment type="caution">
    <text evidence="3">The sequence shown here is derived from an EMBL/GenBank/DDBJ whole genome shotgun (WGS) entry which is preliminary data.</text>
</comment>
<dbReference type="InterPro" id="IPR029040">
    <property type="entry name" value="RPABC4/Spt4"/>
</dbReference>
<dbReference type="AlphaFoldDB" id="A0A2T0AS39"/>
<dbReference type="InterPro" id="IPR013429">
    <property type="entry name" value="Regulatory_FmdB_Zinc_ribbon"/>
</dbReference>
<dbReference type="EMBL" id="PVXM01000028">
    <property type="protein sequence ID" value="PRR72517.1"/>
    <property type="molecule type" value="Genomic_DNA"/>
</dbReference>
<evidence type="ECO:0000256" key="1">
    <source>
        <dbReference type="SAM" id="MobiDB-lite"/>
    </source>
</evidence>
<feature type="domain" description="Putative regulatory protein FmdB zinc ribbon" evidence="2">
    <location>
        <begin position="1"/>
        <end position="41"/>
    </location>
</feature>
<dbReference type="Gene3D" id="2.20.28.30">
    <property type="entry name" value="RNA polymerase ii, chain L"/>
    <property type="match status" value="1"/>
</dbReference>
<protein>
    <submittedName>
        <fullName evidence="3">Zinc ribbon domain protein</fullName>
    </submittedName>
</protein>
<feature type="region of interest" description="Disordered" evidence="1">
    <location>
        <begin position="50"/>
        <end position="71"/>
    </location>
</feature>
<evidence type="ECO:0000313" key="4">
    <source>
        <dbReference type="Proteomes" id="UP000238415"/>
    </source>
</evidence>
<accession>A0A2T0AS39</accession>
<feature type="compositionally biased region" description="Low complexity" evidence="1">
    <location>
        <begin position="52"/>
        <end position="71"/>
    </location>
</feature>
<organism evidence="3 4">
    <name type="scientific">Neomoorella humiferrea</name>
    <dbReference type="NCBI Taxonomy" id="676965"/>
    <lineage>
        <taxon>Bacteria</taxon>
        <taxon>Bacillati</taxon>
        <taxon>Bacillota</taxon>
        <taxon>Clostridia</taxon>
        <taxon>Neomoorellales</taxon>
        <taxon>Neomoorellaceae</taxon>
        <taxon>Neomoorella</taxon>
    </lineage>
</organism>
<dbReference type="Pfam" id="PF09723">
    <property type="entry name" value="Zn_ribbon_8"/>
    <property type="match status" value="1"/>
</dbReference>
<keyword evidence="4" id="KW-1185">Reference proteome</keyword>
<evidence type="ECO:0000313" key="3">
    <source>
        <dbReference type="EMBL" id="PRR72517.1"/>
    </source>
</evidence>
<name>A0A2T0AS39_9FIRM</name>
<dbReference type="RefSeq" id="WP_170066265.1">
    <property type="nucleotide sequence ID" value="NZ_CP136418.1"/>
</dbReference>
<reference evidence="3 4" key="1">
    <citation type="submission" date="2018-03" db="EMBL/GenBank/DDBJ databases">
        <title>Genome sequence of Moorella humiferrea DSM 23265.</title>
        <authorList>
            <person name="Poehlein A."/>
            <person name="Daniel R."/>
        </authorList>
    </citation>
    <scope>NUCLEOTIDE SEQUENCE [LARGE SCALE GENOMIC DNA]</scope>
    <source>
        <strain evidence="3 4">DSM 23265</strain>
    </source>
</reference>
<evidence type="ECO:0000259" key="2">
    <source>
        <dbReference type="SMART" id="SM00834"/>
    </source>
</evidence>